<comment type="caution">
    <text evidence="1">The sequence shown here is derived from an EMBL/GenBank/DDBJ whole genome shotgun (WGS) entry which is preliminary data.</text>
</comment>
<gene>
    <name evidence="1" type="ORF">HDA37_005772</name>
</gene>
<sequence length="274" mass="30478">MALSCPSCDLATVDFAETTDDGQTRLHCRTCQHDWVHRPRIAIPATPPRSPARVPLNQAKAHFPTEADLTDSARHRFTELKGDYLSHQPMTDPRVGPYFTRYREIFSSHGLPQAAPADLKAFANNDIGAHPGNMSVFNRAWNELGDRAAADRVRGVIDYLLRGTEEPIEDRMQTLIDARGGLGMTGFKESLLTRTLCVMYPDRFLPILTYSSPAGGKKEIAASVFGLELPAMQTTSMTTGRLVFWSNDLLLRLCGTGFADVAHASQFLWWAQQR</sequence>
<proteinExistence type="predicted"/>
<dbReference type="GeneID" id="98055315"/>
<dbReference type="AlphaFoldDB" id="A0A852W8L3"/>
<accession>A0A852W8L3</accession>
<dbReference type="RefSeq" id="WP_179763203.1">
    <property type="nucleotide sequence ID" value="NZ_BAAAJZ010000016.1"/>
</dbReference>
<reference evidence="1 2" key="1">
    <citation type="submission" date="2020-07" db="EMBL/GenBank/DDBJ databases">
        <title>Sequencing the genomes of 1000 actinobacteria strains.</title>
        <authorList>
            <person name="Klenk H.-P."/>
        </authorList>
    </citation>
    <scope>NUCLEOTIDE SEQUENCE [LARGE SCALE GENOMIC DNA]</scope>
    <source>
        <strain evidence="1 2">DSM 44749</strain>
    </source>
</reference>
<dbReference type="Proteomes" id="UP000549695">
    <property type="component" value="Unassembled WGS sequence"/>
</dbReference>
<protein>
    <submittedName>
        <fullName evidence="1">Uncharacterized protein</fullName>
    </submittedName>
</protein>
<evidence type="ECO:0000313" key="1">
    <source>
        <dbReference type="EMBL" id="NYG05418.1"/>
    </source>
</evidence>
<organism evidence="1 2">
    <name type="scientific">Pseudonocardia alni</name>
    <name type="common">Amycolata alni</name>
    <dbReference type="NCBI Taxonomy" id="33907"/>
    <lineage>
        <taxon>Bacteria</taxon>
        <taxon>Bacillati</taxon>
        <taxon>Actinomycetota</taxon>
        <taxon>Actinomycetes</taxon>
        <taxon>Pseudonocardiales</taxon>
        <taxon>Pseudonocardiaceae</taxon>
        <taxon>Pseudonocardia</taxon>
    </lineage>
</organism>
<evidence type="ECO:0000313" key="2">
    <source>
        <dbReference type="Proteomes" id="UP000549695"/>
    </source>
</evidence>
<name>A0A852W8L3_PSEA5</name>
<keyword evidence="2" id="KW-1185">Reference proteome</keyword>
<dbReference type="EMBL" id="JACCCZ010000002">
    <property type="protein sequence ID" value="NYG05418.1"/>
    <property type="molecule type" value="Genomic_DNA"/>
</dbReference>